<dbReference type="Proteomes" id="UP000186922">
    <property type="component" value="Unassembled WGS sequence"/>
</dbReference>
<name>A0A1D1VXW7_RAMVA</name>
<evidence type="ECO:0000256" key="4">
    <source>
        <dbReference type="PROSITE-ProRule" id="PRU00124"/>
    </source>
</evidence>
<comment type="caution">
    <text evidence="4">Lacks conserved residue(s) required for the propagation of feature annotation.</text>
</comment>
<dbReference type="CDD" id="cd00190">
    <property type="entry name" value="Tryp_SPc"/>
    <property type="match status" value="1"/>
</dbReference>
<evidence type="ECO:0000313" key="8">
    <source>
        <dbReference type="EMBL" id="GAV05163.1"/>
    </source>
</evidence>
<comment type="caution">
    <text evidence="8">The sequence shown here is derived from an EMBL/GenBank/DDBJ whole genome shotgun (WGS) entry which is preliminary data.</text>
</comment>
<keyword evidence="6" id="KW-0732">Signal</keyword>
<gene>
    <name evidence="8" type="primary">RvY_15335-1</name>
    <name evidence="8" type="synonym">RvY_15335.1</name>
    <name evidence="8" type="ORF">RvY_15335</name>
</gene>
<dbReference type="Pfam" id="PF00089">
    <property type="entry name" value="Trypsin"/>
    <property type="match status" value="1"/>
</dbReference>
<dbReference type="PROSITE" id="PS01209">
    <property type="entry name" value="LDLRA_1"/>
    <property type="match status" value="1"/>
</dbReference>
<sequence>MHARLFLSTTCLMWSILPFERVRAFSECPTVLQLDKLGDTKSITSTLSSNAVKRWNVLGNGYPMRITLKQLNMGKFQPHELYQNFCDIDVPPLLKVVDNKSVECGQDHYFCPMGRLTNKCIPQSKLCDGVKDCAEGEDEICTDKCGVAGPLNAKQPFKPRIVGGTEIGPQWIMTAAHCCMIGDKDRTVGPQKVHSAGDVQVFVGQHIKQQGSPLKVKKVFTHVFYSWYYNSEMVDVRNDFCMLKLEQVGQDVMISLNSAQIVKPIQFTAKVGPICLAQLPEPPPGTSCYATGWGRTVQTSDTSRDYTSQKLMEVDLTLVTDQYCAAIQYFEGKGQRGGQALAPEVICARSSGKGVCQGDSGGPLACRLPKSDQFRWQLVGIASQGE</sequence>
<dbReference type="SUPFAM" id="SSF57424">
    <property type="entry name" value="LDL receptor-like module"/>
    <property type="match status" value="1"/>
</dbReference>
<feature type="signal peptide" evidence="6">
    <location>
        <begin position="1"/>
        <end position="24"/>
    </location>
</feature>
<feature type="domain" description="Peptidase S1" evidence="7">
    <location>
        <begin position="147"/>
        <end position="386"/>
    </location>
</feature>
<dbReference type="GO" id="GO:0004252">
    <property type="term" value="F:serine-type endopeptidase activity"/>
    <property type="evidence" value="ECO:0007669"/>
    <property type="project" value="InterPro"/>
</dbReference>
<dbReference type="InterPro" id="IPR009003">
    <property type="entry name" value="Peptidase_S1_PA"/>
</dbReference>
<organism evidence="8 9">
    <name type="scientific">Ramazzottius varieornatus</name>
    <name type="common">Water bear</name>
    <name type="synonym">Tardigrade</name>
    <dbReference type="NCBI Taxonomy" id="947166"/>
    <lineage>
        <taxon>Eukaryota</taxon>
        <taxon>Metazoa</taxon>
        <taxon>Ecdysozoa</taxon>
        <taxon>Tardigrada</taxon>
        <taxon>Eutardigrada</taxon>
        <taxon>Parachela</taxon>
        <taxon>Hypsibioidea</taxon>
        <taxon>Ramazzottiidae</taxon>
        <taxon>Ramazzottius</taxon>
    </lineage>
</organism>
<dbReference type="SMART" id="SM00192">
    <property type="entry name" value="LDLa"/>
    <property type="match status" value="1"/>
</dbReference>
<dbReference type="OrthoDB" id="10002959at2759"/>
<keyword evidence="3" id="KW-1015">Disulfide bond</keyword>
<dbReference type="Gene3D" id="4.10.400.10">
    <property type="entry name" value="Low-density Lipoprotein Receptor"/>
    <property type="match status" value="1"/>
</dbReference>
<dbReference type="InterPro" id="IPR001314">
    <property type="entry name" value="Peptidase_S1A"/>
</dbReference>
<dbReference type="CDD" id="cd00112">
    <property type="entry name" value="LDLa"/>
    <property type="match status" value="1"/>
</dbReference>
<dbReference type="GO" id="GO:0006508">
    <property type="term" value="P:proteolysis"/>
    <property type="evidence" value="ECO:0007669"/>
    <property type="project" value="UniProtKB-KW"/>
</dbReference>
<dbReference type="STRING" id="947166.A0A1D1VXW7"/>
<dbReference type="InterPro" id="IPR043504">
    <property type="entry name" value="Peptidase_S1_PA_chymotrypsin"/>
</dbReference>
<keyword evidence="5" id="KW-0720">Serine protease</keyword>
<protein>
    <recommendedName>
        <fullName evidence="7">Peptidase S1 domain-containing protein</fullName>
    </recommendedName>
</protein>
<keyword evidence="2 5" id="KW-0378">Hydrolase</keyword>
<dbReference type="InterPro" id="IPR018114">
    <property type="entry name" value="TRYPSIN_HIS"/>
</dbReference>
<evidence type="ECO:0000313" key="9">
    <source>
        <dbReference type="Proteomes" id="UP000186922"/>
    </source>
</evidence>
<evidence type="ECO:0000259" key="7">
    <source>
        <dbReference type="PROSITE" id="PS50240"/>
    </source>
</evidence>
<dbReference type="InterPro" id="IPR023415">
    <property type="entry name" value="LDLR_class-A_CS"/>
</dbReference>
<proteinExistence type="predicted"/>
<dbReference type="PROSITE" id="PS00135">
    <property type="entry name" value="TRYPSIN_SER"/>
    <property type="match status" value="1"/>
</dbReference>
<dbReference type="InterPro" id="IPR036055">
    <property type="entry name" value="LDL_receptor-like_sf"/>
</dbReference>
<dbReference type="AlphaFoldDB" id="A0A1D1VXW7"/>
<reference evidence="8 9" key="1">
    <citation type="journal article" date="2016" name="Nat. Commun.">
        <title>Extremotolerant tardigrade genome and improved radiotolerance of human cultured cells by tardigrade-unique protein.</title>
        <authorList>
            <person name="Hashimoto T."/>
            <person name="Horikawa D.D."/>
            <person name="Saito Y."/>
            <person name="Kuwahara H."/>
            <person name="Kozuka-Hata H."/>
            <person name="Shin-I T."/>
            <person name="Minakuchi Y."/>
            <person name="Ohishi K."/>
            <person name="Motoyama A."/>
            <person name="Aizu T."/>
            <person name="Enomoto A."/>
            <person name="Kondo K."/>
            <person name="Tanaka S."/>
            <person name="Hara Y."/>
            <person name="Koshikawa S."/>
            <person name="Sagara H."/>
            <person name="Miura T."/>
            <person name="Yokobori S."/>
            <person name="Miyagawa K."/>
            <person name="Suzuki Y."/>
            <person name="Kubo T."/>
            <person name="Oyama M."/>
            <person name="Kohara Y."/>
            <person name="Fujiyama A."/>
            <person name="Arakawa K."/>
            <person name="Katayama T."/>
            <person name="Toyoda A."/>
            <person name="Kunieda T."/>
        </authorList>
    </citation>
    <scope>NUCLEOTIDE SEQUENCE [LARGE SCALE GENOMIC DNA]</scope>
    <source>
        <strain evidence="8 9">YOKOZUNA-1</strain>
    </source>
</reference>
<dbReference type="EMBL" id="BDGG01000011">
    <property type="protein sequence ID" value="GAV05163.1"/>
    <property type="molecule type" value="Genomic_DNA"/>
</dbReference>
<evidence type="ECO:0000256" key="3">
    <source>
        <dbReference type="ARBA" id="ARBA00023157"/>
    </source>
</evidence>
<dbReference type="PROSITE" id="PS00134">
    <property type="entry name" value="TRYPSIN_HIS"/>
    <property type="match status" value="1"/>
</dbReference>
<dbReference type="Gene3D" id="2.40.10.10">
    <property type="entry name" value="Trypsin-like serine proteases"/>
    <property type="match status" value="1"/>
</dbReference>
<dbReference type="InterPro" id="IPR033116">
    <property type="entry name" value="TRYPSIN_SER"/>
</dbReference>
<feature type="chain" id="PRO_5008898959" description="Peptidase S1 domain-containing protein" evidence="6">
    <location>
        <begin position="25"/>
        <end position="386"/>
    </location>
</feature>
<dbReference type="InterPro" id="IPR001254">
    <property type="entry name" value="Trypsin_dom"/>
</dbReference>
<evidence type="ECO:0000256" key="1">
    <source>
        <dbReference type="ARBA" id="ARBA00022670"/>
    </source>
</evidence>
<accession>A0A1D1VXW7</accession>
<dbReference type="PANTHER" id="PTHR24252:SF17">
    <property type="entry name" value="SUPPRESSOR OF TUMORIGENICITY 14 PROTEIN HOMOLOG-RELATED"/>
    <property type="match status" value="1"/>
</dbReference>
<dbReference type="SMART" id="SM00020">
    <property type="entry name" value="Tryp_SPc"/>
    <property type="match status" value="1"/>
</dbReference>
<evidence type="ECO:0000256" key="5">
    <source>
        <dbReference type="RuleBase" id="RU363034"/>
    </source>
</evidence>
<dbReference type="PROSITE" id="PS50240">
    <property type="entry name" value="TRYPSIN_DOM"/>
    <property type="match status" value="1"/>
</dbReference>
<dbReference type="PRINTS" id="PR00722">
    <property type="entry name" value="CHYMOTRYPSIN"/>
</dbReference>
<dbReference type="SUPFAM" id="SSF50494">
    <property type="entry name" value="Trypsin-like serine proteases"/>
    <property type="match status" value="1"/>
</dbReference>
<evidence type="ECO:0000256" key="2">
    <source>
        <dbReference type="ARBA" id="ARBA00022801"/>
    </source>
</evidence>
<evidence type="ECO:0000256" key="6">
    <source>
        <dbReference type="SAM" id="SignalP"/>
    </source>
</evidence>
<keyword evidence="1 5" id="KW-0645">Protease</keyword>
<keyword evidence="9" id="KW-1185">Reference proteome</keyword>
<dbReference type="PROSITE" id="PS50068">
    <property type="entry name" value="LDLRA_2"/>
    <property type="match status" value="1"/>
</dbReference>
<dbReference type="InterPro" id="IPR002172">
    <property type="entry name" value="LDrepeatLR_classA_rpt"/>
</dbReference>
<dbReference type="PANTHER" id="PTHR24252">
    <property type="entry name" value="ACROSIN-RELATED"/>
    <property type="match status" value="1"/>
</dbReference>